<evidence type="ECO:0000313" key="2">
    <source>
        <dbReference type="EMBL" id="BAL83094.1"/>
    </source>
</evidence>
<dbReference type="Pfam" id="PF09823">
    <property type="entry name" value="DUF2357"/>
    <property type="match status" value="1"/>
</dbReference>
<dbReference type="PATRIC" id="fig|927704.6.peg.1430"/>
<name>I0GQQ7_SELRL</name>
<dbReference type="InterPro" id="IPR018633">
    <property type="entry name" value="DUF2357"/>
</dbReference>
<evidence type="ECO:0000313" key="3">
    <source>
        <dbReference type="Proteomes" id="UP000007887"/>
    </source>
</evidence>
<protein>
    <recommendedName>
        <fullName evidence="1">DUF2357 domain-containing protein</fullName>
    </recommendedName>
</protein>
<evidence type="ECO:0000259" key="1">
    <source>
        <dbReference type="Pfam" id="PF09823"/>
    </source>
</evidence>
<dbReference type="HOGENOM" id="CLU_007982_0_0_9"/>
<feature type="domain" description="DUF2357" evidence="1">
    <location>
        <begin position="76"/>
        <end position="168"/>
    </location>
</feature>
<organism evidence="2 3">
    <name type="scientific">Selenomonas ruminantium subsp. lactilytica (strain NBRC 103574 / TAM6421)</name>
    <dbReference type="NCBI Taxonomy" id="927704"/>
    <lineage>
        <taxon>Bacteria</taxon>
        <taxon>Bacillati</taxon>
        <taxon>Bacillota</taxon>
        <taxon>Negativicutes</taxon>
        <taxon>Selenomonadales</taxon>
        <taxon>Selenomonadaceae</taxon>
        <taxon>Selenomonas</taxon>
    </lineage>
</organism>
<dbReference type="Proteomes" id="UP000007887">
    <property type="component" value="Chromosome"/>
</dbReference>
<dbReference type="KEGG" id="sri:SELR_13860"/>
<sequence length="1302" mass="150483">MQINNFDEYCQALKSGGMIYERACLLRYIRSWLINVQALDKGRDEEKLGYVGLTELLNLNMTAESDEITRIAKETIGAMCHIANSFRDKIVREKVMMPTYKAKELDSAGLSWLSKRSGRTIREKLSSTNSLLAVRRRLSLDTGENRLFLAFVRELEECIEQKRIANKNFVDVVEEDFQDNALKLLHNSDIEEIGRWENLPPNNTLLSDRFYRQIWRGWTDLQNFSEMIKSDDDNLGQRLCLVFFWKLASRVAEYCHFAQQPVTYDYLHFMLLPFTGKSLYGWHAKGIFSISLEDCCLSLYHQNRQYRIKFADMTASLYRDEEELQHDVLTADTFDCFVMQAVQFLFGDKEKLPRTATSDSESTIEGNLYIDLFTSRPIYLNASGEPVRFAERIMRQIFIRDNHSYDLPVNKSTAMHISQESPAYSIASCMHTKKDASNRFNELLQMVGHYLHGRNVKSVSVPLPDIYNEFQLSAIRRALHLHYSHVQTMPRSIAVLFYELSQQQGNKYNDGDFVLVVDYIKGKISLTLVEAKRNPIVAKALPETEGIIWERHPTYSKECRIGDNVTYTDKLNDLLLKCGLQASEENIARILKVFGVKGLPYEADILAFTFGDTWSMLSAEAAKFFIQTKLDASLIISNYLQRIKPIIGNKKVHVCVVSPYIHKIKQGCTMRTDGYMPLHGFQYYSALQSRVEDFQKSSDELVPPLWSDQLPALSIKRLYGEFPLIDPRNANKISPQFGREQEIPIPRHFVLPQNQSEYRFGLIMGKNERDIDYEAVVRHRAFPLKEDVECELRLTYTYGKDMPYELTFMPVGDIKPFHMAEVLWEDAKEHPYMDLQSPKFPADEENWQSLQHIKTKRKEDVDALDWIEGTFRGRIIIDFDNDDTFSYANKYDNQIIVLANVNGRMAIVRFSDKDNKFKDKNGNLHGTINLSVFPDNHKHYKIHFGSFEAMRWRKDVNGQAYCFCYVDEEHPHVAFFESALILGSRVEDMQNCDVIFDIKSRPDGKENASRIIIDKVGYESFFGARISCGNIPYDIENPKVLYPLHKVYFNGRSSKMPDCPAHFRDCISTVSQEITKYFVEAWKNRDVDLLRKLFRIMCIMHTDIGHDVYDIANVVIKKHPGLINDDLGCILGDYDSEEQQKLLILLVSNETIEPEKIIAILSKAAWKNEGFMRNAPPHILLSYFDKALVFINDYKSYDKQGKRNVLQCLEYVLAIFRLRNRGDADINKKLSLNNSAMQSLYATVEDMIDSKYELPASRVQLEAAQSEEFRASNISDFYYALLVYITGGEDEIKLAGINEAEE</sequence>
<accession>I0GQQ7</accession>
<dbReference type="eggNOG" id="COG1700">
    <property type="taxonomic scope" value="Bacteria"/>
</dbReference>
<dbReference type="EMBL" id="AP012292">
    <property type="protein sequence ID" value="BAL83094.1"/>
    <property type="molecule type" value="Genomic_DNA"/>
</dbReference>
<reference evidence="2 3" key="1">
    <citation type="submission" date="2011-10" db="EMBL/GenBank/DDBJ databases">
        <title>Whole genome sequence of Selenomonas ruminantium subsp. lactilytica TAM6421.</title>
        <authorList>
            <person name="Oguchi A."/>
            <person name="Ankai A."/>
            <person name="Kaneko J."/>
            <person name="Yamada-Narita S."/>
            <person name="Fukui S."/>
            <person name="Takahashi M."/>
            <person name="Onodera T."/>
            <person name="Kojima S."/>
            <person name="Fushimi T."/>
            <person name="Abe N."/>
            <person name="Kamio Y."/>
            <person name="Yamazaki S."/>
            <person name="Fujita N."/>
        </authorList>
    </citation>
    <scope>NUCLEOTIDE SEQUENCE [LARGE SCALE GENOMIC DNA]</scope>
    <source>
        <strain evidence="3">NBRC 103574 / TAM6421</strain>
    </source>
</reference>
<proteinExistence type="predicted"/>
<gene>
    <name evidence="2" type="ordered locus">SELR_13860</name>
</gene>